<organism evidence="1 2">
    <name type="scientific">Eretmocerus hayati</name>
    <dbReference type="NCBI Taxonomy" id="131215"/>
    <lineage>
        <taxon>Eukaryota</taxon>
        <taxon>Metazoa</taxon>
        <taxon>Ecdysozoa</taxon>
        <taxon>Arthropoda</taxon>
        <taxon>Hexapoda</taxon>
        <taxon>Insecta</taxon>
        <taxon>Pterygota</taxon>
        <taxon>Neoptera</taxon>
        <taxon>Endopterygota</taxon>
        <taxon>Hymenoptera</taxon>
        <taxon>Apocrita</taxon>
        <taxon>Proctotrupomorpha</taxon>
        <taxon>Chalcidoidea</taxon>
        <taxon>Aphelinidae</taxon>
        <taxon>Aphelininae</taxon>
        <taxon>Eretmocerus</taxon>
    </lineage>
</organism>
<dbReference type="EMBL" id="CM056741">
    <property type="protein sequence ID" value="KAJ8682487.1"/>
    <property type="molecule type" value="Genomic_DNA"/>
</dbReference>
<feature type="non-terminal residue" evidence="1">
    <location>
        <position position="197"/>
    </location>
</feature>
<comment type="caution">
    <text evidence="1">The sequence shown here is derived from an EMBL/GenBank/DDBJ whole genome shotgun (WGS) entry which is preliminary data.</text>
</comment>
<evidence type="ECO:0000313" key="2">
    <source>
        <dbReference type="Proteomes" id="UP001239111"/>
    </source>
</evidence>
<proteinExistence type="predicted"/>
<evidence type="ECO:0000313" key="1">
    <source>
        <dbReference type="EMBL" id="KAJ8682487.1"/>
    </source>
</evidence>
<protein>
    <submittedName>
        <fullName evidence="1">Uncharacterized protein</fullName>
    </submittedName>
</protein>
<name>A0ACC2PG95_9HYME</name>
<sequence>SRPCNRTSTDRVSHKRESSRSATSSSLSSHLEIRHRLLGFLARNGFDSERDRYTEHKRTVAYKGDILRTREREKEARQVPRADYRFKILNDHASDQLKDPDLMSVTQLEELEFLYNLLVDASDKLEETLSCRFILILGNLNGHIVHVTYKIIRFIKNWGDDLNPKQLLRCIDEMQWVSIYAFLIFSLHILTGYISNE</sequence>
<accession>A0ACC2PG95</accession>
<keyword evidence="2" id="KW-1185">Reference proteome</keyword>
<gene>
    <name evidence="1" type="ORF">QAD02_018279</name>
</gene>
<reference evidence="1" key="1">
    <citation type="submission" date="2023-04" db="EMBL/GenBank/DDBJ databases">
        <title>A chromosome-level genome assembly of the parasitoid wasp Eretmocerus hayati.</title>
        <authorList>
            <person name="Zhong Y."/>
            <person name="Liu S."/>
            <person name="Liu Y."/>
        </authorList>
    </citation>
    <scope>NUCLEOTIDE SEQUENCE</scope>
    <source>
        <strain evidence="1">ZJU_SS_LIU_2023</strain>
    </source>
</reference>
<dbReference type="Proteomes" id="UP001239111">
    <property type="component" value="Chromosome 1"/>
</dbReference>
<feature type="non-terminal residue" evidence="1">
    <location>
        <position position="1"/>
    </location>
</feature>